<dbReference type="AlphaFoldDB" id="E3I6J4"/>
<dbReference type="GO" id="GO:0003824">
    <property type="term" value="F:catalytic activity"/>
    <property type="evidence" value="ECO:0007669"/>
    <property type="project" value="InterPro"/>
</dbReference>
<protein>
    <submittedName>
        <fullName evidence="1">PEP phosphonomutase and related enzymes-like protein</fullName>
    </submittedName>
</protein>
<name>E3I6J4_RHOVT</name>
<evidence type="ECO:0000313" key="1">
    <source>
        <dbReference type="EMBL" id="ADP70641.1"/>
    </source>
</evidence>
<dbReference type="STRING" id="648757.Rvan_1382"/>
<dbReference type="PANTHER" id="PTHR42905">
    <property type="entry name" value="PHOSPHOENOLPYRUVATE CARBOXYLASE"/>
    <property type="match status" value="1"/>
</dbReference>
<organism evidence="1 2">
    <name type="scientific">Rhodomicrobium vannielii (strain ATCC 17100 / DSM 162 / LMG 4299 / NCIMB 10020 / ATH 3.1.1)</name>
    <dbReference type="NCBI Taxonomy" id="648757"/>
    <lineage>
        <taxon>Bacteria</taxon>
        <taxon>Pseudomonadati</taxon>
        <taxon>Pseudomonadota</taxon>
        <taxon>Alphaproteobacteria</taxon>
        <taxon>Hyphomicrobiales</taxon>
        <taxon>Hyphomicrobiaceae</taxon>
        <taxon>Rhodomicrobium</taxon>
    </lineage>
</organism>
<dbReference type="SUPFAM" id="SSF51621">
    <property type="entry name" value="Phosphoenolpyruvate/pyruvate domain"/>
    <property type="match status" value="1"/>
</dbReference>
<dbReference type="RefSeq" id="WP_013419043.1">
    <property type="nucleotide sequence ID" value="NC_014664.1"/>
</dbReference>
<sequence length="294" mass="30945">MISSHVADSYHASGIDENALRDQKEKVRRFRKRLQAREAFILPEVWDVISARVIGDAGFDIVGISPVSVAWSCGLLPSDRVPLDTLVETAKSVAMNFSVPVNADLEGVIGRSMEEIGRAVGAVISAGCVGVTIGDGGRGGQHGMASMHDMTAAIKAAKAAALETRVPAVVTARTEAFLLEPPPYSPFETAVERAEAYFAAGADCIAVPGVQHIQIIERLSAHVDGPLQITVGLTPAPDLKALNAAGASSVALGTALMRSLLGNLRLKAEEIFAFGQFNNLDKAIPADALNDLLR</sequence>
<dbReference type="eggNOG" id="COG2513">
    <property type="taxonomic scope" value="Bacteria"/>
</dbReference>
<gene>
    <name evidence="1" type="ordered locus">Rvan_1382</name>
</gene>
<dbReference type="Gene3D" id="3.20.20.60">
    <property type="entry name" value="Phosphoenolpyruvate-binding domains"/>
    <property type="match status" value="1"/>
</dbReference>
<dbReference type="OrthoDB" id="9785398at2"/>
<dbReference type="Pfam" id="PF13714">
    <property type="entry name" value="PEP_mutase"/>
    <property type="match status" value="1"/>
</dbReference>
<dbReference type="EMBL" id="CP002292">
    <property type="protein sequence ID" value="ADP70641.1"/>
    <property type="molecule type" value="Genomic_DNA"/>
</dbReference>
<dbReference type="KEGG" id="rva:Rvan_1382"/>
<keyword evidence="2" id="KW-1185">Reference proteome</keyword>
<dbReference type="HOGENOM" id="CLU_027389_2_3_5"/>
<accession>E3I6J4</accession>
<proteinExistence type="predicted"/>
<evidence type="ECO:0000313" key="2">
    <source>
        <dbReference type="Proteomes" id="UP000001399"/>
    </source>
</evidence>
<dbReference type="InterPro" id="IPR015813">
    <property type="entry name" value="Pyrv/PenolPyrv_kinase-like_dom"/>
</dbReference>
<dbReference type="InterPro" id="IPR040442">
    <property type="entry name" value="Pyrv_kinase-like_dom_sf"/>
</dbReference>
<dbReference type="PANTHER" id="PTHR42905:SF16">
    <property type="entry name" value="CARBOXYPHOSPHONOENOLPYRUVATE PHOSPHONOMUTASE-LIKE PROTEIN (AFU_ORTHOLOGUE AFUA_5G07230)"/>
    <property type="match status" value="1"/>
</dbReference>
<dbReference type="Proteomes" id="UP000001399">
    <property type="component" value="Chromosome"/>
</dbReference>
<reference evidence="2" key="1">
    <citation type="journal article" date="2011" name="J. Bacteriol.">
        <title>Genome sequences of eight morphologically diverse alphaproteobacteria.</title>
        <authorList>
            <consortium name="US DOE Joint Genome Institute"/>
            <person name="Brown P.J."/>
            <person name="Kysela D.T."/>
            <person name="Buechlein A."/>
            <person name="Hemmerich C."/>
            <person name="Brun Y.V."/>
        </authorList>
    </citation>
    <scope>NUCLEOTIDE SEQUENCE [LARGE SCALE GENOMIC DNA]</scope>
    <source>
        <strain evidence="2">ATCC 17100 / ATH 3.1.1 / DSM 162 / LMG 4299</strain>
    </source>
</reference>